<evidence type="ECO:0000256" key="3">
    <source>
        <dbReference type="ARBA" id="ARBA00022692"/>
    </source>
</evidence>
<keyword evidence="3 6" id="KW-0812">Transmembrane</keyword>
<feature type="transmembrane region" description="Helical" evidence="6">
    <location>
        <begin position="271"/>
        <end position="292"/>
    </location>
</feature>
<dbReference type="EMBL" id="MGDD01000123">
    <property type="protein sequence ID" value="OGL46544.1"/>
    <property type="molecule type" value="Genomic_DNA"/>
</dbReference>
<evidence type="ECO:0000256" key="6">
    <source>
        <dbReference type="SAM" id="Phobius"/>
    </source>
</evidence>
<feature type="transmembrane region" description="Helical" evidence="6">
    <location>
        <begin position="236"/>
        <end position="259"/>
    </location>
</feature>
<dbReference type="Proteomes" id="UP000179266">
    <property type="component" value="Unassembled WGS sequence"/>
</dbReference>
<feature type="transmembrane region" description="Helical" evidence="6">
    <location>
        <begin position="143"/>
        <end position="163"/>
    </location>
</feature>
<evidence type="ECO:0000256" key="2">
    <source>
        <dbReference type="ARBA" id="ARBA00022475"/>
    </source>
</evidence>
<evidence type="ECO:0008006" key="9">
    <source>
        <dbReference type="Google" id="ProtNLM"/>
    </source>
</evidence>
<feature type="transmembrane region" description="Helical" evidence="6">
    <location>
        <begin position="7"/>
        <end position="24"/>
    </location>
</feature>
<evidence type="ECO:0000256" key="1">
    <source>
        <dbReference type="ARBA" id="ARBA00004651"/>
    </source>
</evidence>
<organism evidence="7 8">
    <name type="scientific">Candidatus Schekmanbacteria bacterium RBG_13_48_7</name>
    <dbReference type="NCBI Taxonomy" id="1817878"/>
    <lineage>
        <taxon>Bacteria</taxon>
        <taxon>Candidatus Schekmaniibacteriota</taxon>
    </lineage>
</organism>
<proteinExistence type="predicted"/>
<evidence type="ECO:0000313" key="8">
    <source>
        <dbReference type="Proteomes" id="UP000179266"/>
    </source>
</evidence>
<evidence type="ECO:0000313" key="7">
    <source>
        <dbReference type="EMBL" id="OGL46544.1"/>
    </source>
</evidence>
<dbReference type="GO" id="GO:0005886">
    <property type="term" value="C:plasma membrane"/>
    <property type="evidence" value="ECO:0007669"/>
    <property type="project" value="UniProtKB-SubCell"/>
</dbReference>
<dbReference type="InterPro" id="IPR022791">
    <property type="entry name" value="L-PG_synthase/AglD"/>
</dbReference>
<dbReference type="PANTHER" id="PTHR40277:SF1">
    <property type="entry name" value="BLL5419 PROTEIN"/>
    <property type="match status" value="1"/>
</dbReference>
<dbReference type="AlphaFoldDB" id="A0A1F7RZX3"/>
<accession>A0A1F7RZX3</accession>
<evidence type="ECO:0000256" key="5">
    <source>
        <dbReference type="ARBA" id="ARBA00023136"/>
    </source>
</evidence>
<comment type="subcellular location">
    <subcellularLocation>
        <location evidence="1">Cell membrane</location>
        <topology evidence="1">Multi-pass membrane protein</topology>
    </subcellularLocation>
</comment>
<dbReference type="Pfam" id="PF03706">
    <property type="entry name" value="LPG_synthase_TM"/>
    <property type="match status" value="1"/>
</dbReference>
<reference evidence="7 8" key="1">
    <citation type="journal article" date="2016" name="Nat. Commun.">
        <title>Thousands of microbial genomes shed light on interconnected biogeochemical processes in an aquifer system.</title>
        <authorList>
            <person name="Anantharaman K."/>
            <person name="Brown C.T."/>
            <person name="Hug L.A."/>
            <person name="Sharon I."/>
            <person name="Castelle C.J."/>
            <person name="Probst A.J."/>
            <person name="Thomas B.C."/>
            <person name="Singh A."/>
            <person name="Wilkins M.J."/>
            <person name="Karaoz U."/>
            <person name="Brodie E.L."/>
            <person name="Williams K.H."/>
            <person name="Hubbard S.S."/>
            <person name="Banfield J.F."/>
        </authorList>
    </citation>
    <scope>NUCLEOTIDE SEQUENCE [LARGE SCALE GENOMIC DNA]</scope>
</reference>
<name>A0A1F7RZX3_9BACT</name>
<evidence type="ECO:0000256" key="4">
    <source>
        <dbReference type="ARBA" id="ARBA00022989"/>
    </source>
</evidence>
<gene>
    <name evidence="7" type="ORF">A2161_22200</name>
</gene>
<keyword evidence="2" id="KW-1003">Cell membrane</keyword>
<dbReference type="PANTHER" id="PTHR40277">
    <property type="entry name" value="BLL5419 PROTEIN"/>
    <property type="match status" value="1"/>
</dbReference>
<sequence>MKYFSILIKTFLTILIISLLIYSVGWNKILNSFRLVNRSNIVKAAALVPVVMLLGALKWFFLLRGHGSRISYFQAFRSFFFGMGIGVFTPGKAGEFARILLIPDSSALNLAALVIYDRLIDLAAVILLAMFSVYYFFGTMTGFWYMFGTFVVLFLIMERRILFGGFRNILKKVPPLAPIVKERSVIIELGLDTVSICFLIRLILSIVDLFQFYLLISAFHSIYLIEVLLCYPPMLLISVLPFTISGLGIRESFSAYILSGFGIPSAAAINSAFLLFCINTLFPGLLGVIFAYNLKIPFQIKQNNAQKQ</sequence>
<protein>
    <recommendedName>
        <fullName evidence="9">TIGR00374 family protein</fullName>
    </recommendedName>
</protein>
<feature type="transmembrane region" description="Helical" evidence="6">
    <location>
        <begin position="70"/>
        <end position="90"/>
    </location>
</feature>
<feature type="transmembrane region" description="Helical" evidence="6">
    <location>
        <begin position="44"/>
        <end position="63"/>
    </location>
</feature>
<keyword evidence="4 6" id="KW-1133">Transmembrane helix</keyword>
<comment type="caution">
    <text evidence="7">The sequence shown here is derived from an EMBL/GenBank/DDBJ whole genome shotgun (WGS) entry which is preliminary data.</text>
</comment>
<keyword evidence="5 6" id="KW-0472">Membrane</keyword>